<dbReference type="PANTHER" id="PTHR35733:SF1">
    <property type="entry name" value="OS02G0307800 PROTEIN"/>
    <property type="match status" value="1"/>
</dbReference>
<protein>
    <recommendedName>
        <fullName evidence="5">Transmembrane protein</fullName>
    </recommendedName>
</protein>
<keyword evidence="2" id="KW-0812">Transmembrane</keyword>
<feature type="compositionally biased region" description="Low complexity" evidence="1">
    <location>
        <begin position="300"/>
        <end position="313"/>
    </location>
</feature>
<name>A0A445BYS8_ARAHY</name>
<feature type="region of interest" description="Disordered" evidence="1">
    <location>
        <begin position="266"/>
        <end position="313"/>
    </location>
</feature>
<feature type="compositionally biased region" description="Polar residues" evidence="1">
    <location>
        <begin position="281"/>
        <end position="299"/>
    </location>
</feature>
<reference evidence="3 4" key="1">
    <citation type="submission" date="2019-01" db="EMBL/GenBank/DDBJ databases">
        <title>Sequencing of cultivated peanut Arachis hypogaea provides insights into genome evolution and oil improvement.</title>
        <authorList>
            <person name="Chen X."/>
        </authorList>
    </citation>
    <scope>NUCLEOTIDE SEQUENCE [LARGE SCALE GENOMIC DNA]</scope>
    <source>
        <strain evidence="4">cv. Fuhuasheng</strain>
        <tissue evidence="3">Leaves</tissue>
    </source>
</reference>
<evidence type="ECO:0000256" key="1">
    <source>
        <dbReference type="SAM" id="MobiDB-lite"/>
    </source>
</evidence>
<dbReference type="EMBL" id="SDMP01000008">
    <property type="protein sequence ID" value="RYR43920.1"/>
    <property type="molecule type" value="Genomic_DNA"/>
</dbReference>
<evidence type="ECO:0000313" key="3">
    <source>
        <dbReference type="EMBL" id="RYR43920.1"/>
    </source>
</evidence>
<keyword evidence="4" id="KW-1185">Reference proteome</keyword>
<evidence type="ECO:0000313" key="4">
    <source>
        <dbReference type="Proteomes" id="UP000289738"/>
    </source>
</evidence>
<evidence type="ECO:0000256" key="2">
    <source>
        <dbReference type="SAM" id="Phobius"/>
    </source>
</evidence>
<accession>A0A445BYS8</accession>
<proteinExistence type="predicted"/>
<dbReference type="STRING" id="3818.A0A445BYS8"/>
<evidence type="ECO:0008006" key="5">
    <source>
        <dbReference type="Google" id="ProtNLM"/>
    </source>
</evidence>
<dbReference type="GO" id="GO:0009535">
    <property type="term" value="C:chloroplast thylakoid membrane"/>
    <property type="evidence" value="ECO:0007669"/>
    <property type="project" value="TreeGrafter"/>
</dbReference>
<keyword evidence="2" id="KW-1133">Transmembrane helix</keyword>
<comment type="caution">
    <text evidence="3">The sequence shown here is derived from an EMBL/GenBank/DDBJ whole genome shotgun (WGS) entry which is preliminary data.</text>
</comment>
<dbReference type="Pfam" id="PF11282">
    <property type="entry name" value="DUF3082"/>
    <property type="match status" value="1"/>
</dbReference>
<dbReference type="Proteomes" id="UP000289738">
    <property type="component" value="Chromosome A08"/>
</dbReference>
<feature type="compositionally biased region" description="Basic and acidic residues" evidence="1">
    <location>
        <begin position="269"/>
        <end position="280"/>
    </location>
</feature>
<feature type="transmembrane region" description="Helical" evidence="2">
    <location>
        <begin position="187"/>
        <end position="205"/>
    </location>
</feature>
<dbReference type="InterPro" id="IPR021434">
    <property type="entry name" value="DUF3082"/>
</dbReference>
<sequence length="313" mass="33533">MLQFQHCHHQHQHLLLSNPLSLFSHHNNHNPSLFFFSSSSSSSSSSSMRIHSPAALPPPASSWSWLTHLAAELTTAPADQGPIELPFSSTQSIFATTDDPSPIQVASSVLLTGAVSIFLFRALRRRAKRAKELLHGTERNAMQSGTGMGTRSSGEKKSIKEEALDTLKAMGSSSIEDAKGPPSPVQAFLGGISAGIIALILYKFATTVEAALNRQTISDNYSVRQITITIRTILNGLTYLATFVFGINSVGLFLYSGKLGIDSLMGGSTEKETESKRKSTDQSSLSNSSVESPTNNTELSSSSKGEQSSNDGQ</sequence>
<gene>
    <name evidence="3" type="ORF">Ahy_A08g040306</name>
</gene>
<organism evidence="3 4">
    <name type="scientific">Arachis hypogaea</name>
    <name type="common">Peanut</name>
    <dbReference type="NCBI Taxonomy" id="3818"/>
    <lineage>
        <taxon>Eukaryota</taxon>
        <taxon>Viridiplantae</taxon>
        <taxon>Streptophyta</taxon>
        <taxon>Embryophyta</taxon>
        <taxon>Tracheophyta</taxon>
        <taxon>Spermatophyta</taxon>
        <taxon>Magnoliopsida</taxon>
        <taxon>eudicotyledons</taxon>
        <taxon>Gunneridae</taxon>
        <taxon>Pentapetalae</taxon>
        <taxon>rosids</taxon>
        <taxon>fabids</taxon>
        <taxon>Fabales</taxon>
        <taxon>Fabaceae</taxon>
        <taxon>Papilionoideae</taxon>
        <taxon>50 kb inversion clade</taxon>
        <taxon>dalbergioids sensu lato</taxon>
        <taxon>Dalbergieae</taxon>
        <taxon>Pterocarpus clade</taxon>
        <taxon>Arachis</taxon>
    </lineage>
</organism>
<feature type="transmembrane region" description="Helical" evidence="2">
    <location>
        <begin position="237"/>
        <end position="255"/>
    </location>
</feature>
<dbReference type="PANTHER" id="PTHR35733">
    <property type="entry name" value="OS02G0307800 PROTEIN"/>
    <property type="match status" value="1"/>
</dbReference>
<dbReference type="AlphaFoldDB" id="A0A445BYS8"/>
<keyword evidence="2" id="KW-0472">Membrane</keyword>